<evidence type="ECO:0000256" key="1">
    <source>
        <dbReference type="SAM" id="MobiDB-lite"/>
    </source>
</evidence>
<dbReference type="Gene3D" id="1.10.10.650">
    <property type="entry name" value="RuvA domain 2-like"/>
    <property type="match status" value="1"/>
</dbReference>
<dbReference type="VEuPathDB" id="TriTrypDB:LDHU3_11.0750"/>
<feature type="region of interest" description="Disordered" evidence="1">
    <location>
        <begin position="1053"/>
        <end position="1106"/>
    </location>
</feature>
<dbReference type="EMBL" id="RHLD01000048">
    <property type="protein sequence ID" value="TPP39840.1"/>
    <property type="molecule type" value="Genomic_DNA"/>
</dbReference>
<dbReference type="Proteomes" id="UP000318821">
    <property type="component" value="Unassembled WGS sequence"/>
</dbReference>
<dbReference type="VEuPathDB" id="TriTrypDB:LdCL_110011200"/>
<evidence type="ECO:0000313" key="4">
    <source>
        <dbReference type="EMBL" id="TPP39840.1"/>
    </source>
</evidence>
<dbReference type="FunFam" id="3.30.420.140:FF:000019">
    <property type="entry name" value="Transcription modulator/accessory protein,putative"/>
    <property type="match status" value="1"/>
</dbReference>
<dbReference type="InterPro" id="IPR050437">
    <property type="entry name" value="Ribos_protein_bS1-like"/>
</dbReference>
<feature type="region of interest" description="Disordered" evidence="1">
    <location>
        <begin position="1122"/>
        <end position="1178"/>
    </location>
</feature>
<dbReference type="Pfam" id="PF12836">
    <property type="entry name" value="HHH_3"/>
    <property type="match status" value="1"/>
</dbReference>
<dbReference type="FunFam" id="1.10.150.310:FF:000002">
    <property type="entry name" value="Putative transcription modulator/accessory protein"/>
    <property type="match status" value="1"/>
</dbReference>
<gene>
    <name evidence="4" type="ORF">CGC20_30845</name>
</gene>
<keyword evidence="2" id="KW-0472">Membrane</keyword>
<feature type="compositionally biased region" description="Polar residues" evidence="1">
    <location>
        <begin position="173"/>
        <end position="182"/>
    </location>
</feature>
<dbReference type="InterPro" id="IPR041692">
    <property type="entry name" value="HHH_9"/>
</dbReference>
<dbReference type="Pfam" id="PF17674">
    <property type="entry name" value="HHH_9"/>
    <property type="match status" value="1"/>
</dbReference>
<comment type="caution">
    <text evidence="4">The sequence shown here is derived from an EMBL/GenBank/DDBJ whole genome shotgun (WGS) entry which is preliminary data.</text>
</comment>
<dbReference type="PANTHER" id="PTHR10724">
    <property type="entry name" value="30S RIBOSOMAL PROTEIN S1"/>
    <property type="match status" value="1"/>
</dbReference>
<dbReference type="GO" id="GO:0006412">
    <property type="term" value="P:translation"/>
    <property type="evidence" value="ECO:0007669"/>
    <property type="project" value="TreeGrafter"/>
</dbReference>
<keyword evidence="2" id="KW-1133">Transmembrane helix</keyword>
<dbReference type="GO" id="GO:0006139">
    <property type="term" value="P:nucleobase-containing compound metabolic process"/>
    <property type="evidence" value="ECO:0007669"/>
    <property type="project" value="InterPro"/>
</dbReference>
<feature type="compositionally biased region" description="Basic residues" evidence="1">
    <location>
        <begin position="1082"/>
        <end position="1096"/>
    </location>
</feature>
<feature type="domain" description="YqgF/RNase H-like" evidence="3">
    <location>
        <begin position="558"/>
        <end position="653"/>
    </location>
</feature>
<dbReference type="GO" id="GO:0003729">
    <property type="term" value="F:mRNA binding"/>
    <property type="evidence" value="ECO:0007669"/>
    <property type="project" value="TreeGrafter"/>
</dbReference>
<organism evidence="4 5">
    <name type="scientific">Leishmania donovani</name>
    <dbReference type="NCBI Taxonomy" id="5661"/>
    <lineage>
        <taxon>Eukaryota</taxon>
        <taxon>Discoba</taxon>
        <taxon>Euglenozoa</taxon>
        <taxon>Kinetoplastea</taxon>
        <taxon>Metakinetoplastina</taxon>
        <taxon>Trypanosomatida</taxon>
        <taxon>Trypanosomatidae</taxon>
        <taxon>Leishmaniinae</taxon>
        <taxon>Leishmania</taxon>
    </lineage>
</organism>
<keyword evidence="2" id="KW-0812">Transmembrane</keyword>
<dbReference type="Gene3D" id="1.10.3500.10">
    <property type="entry name" value="Tex N-terminal region-like"/>
    <property type="match status" value="1"/>
</dbReference>
<dbReference type="PANTHER" id="PTHR10724:SF10">
    <property type="entry name" value="S1 RNA-BINDING DOMAIN-CONTAINING PROTEIN 1"/>
    <property type="match status" value="1"/>
</dbReference>
<dbReference type="GO" id="GO:0003735">
    <property type="term" value="F:structural constituent of ribosome"/>
    <property type="evidence" value="ECO:0007669"/>
    <property type="project" value="TreeGrafter"/>
</dbReference>
<dbReference type="VEuPathDB" id="TriTrypDB:LDHU3_11.0760"/>
<dbReference type="VEuPathDB" id="TriTrypDB:LdBPK_110510.1"/>
<sequence>MDRSEAQPTDVLGPISHNAVVTALLLCTDAVPEAVLVSVSLAIIATMHSGHVVVVAAFLAGLLVVPLPSIFGPTRTSLGSGALSRALKTAKDSDGGEGTDMVASANIGGTPKRIRKASAALRAPTATGKRKYTRRATAAAPKAVADTVDSATVGASASTSSASGTEAKHRPSTHQGGDSASGTDAHGTRDEEEEVYSGQYELSPEETYRQTSERLLLPLNAVRFVLTQAKEGATIPFLARYRQGETGRMDETQLRLVMDTAKEVAEVHRRRQFMLRSLESRGLLTPALQTALESMVHVSQLEDAWEPYKERRTSLASRGRAAGLGPYADALLHFNPEDPDCKARLDELSAFVRRTDEGERLLTAIVAEDVQRSEELRRRLGEYCRHTARLSSTLMAKPRKKAAKELHEESFEALRKHFAYYDNKSWSVQRVAAHVVLALQRGEAKGALKVDTISGPKSHGLFMHTVREQYPSLNRLLSSSSPSMPTADSAGAYSHVFRDFGYERKIVHAGLQAAYDHLVKQAHFAIRRDLKKSAEQEAIVVFAHNLQHMLLQRPLSRSRILAMDPGLANGVKCVALDENGAVETFFTCTLMDEQKMRRYVIQVVESRNLNKVVIGNGTASGRVTDLIADLIKQQKWTDVEFAVVSEAGASVYSVSDIAKEEFPNLDVMYRGAVSIGRRVLDPLSELVKIPVRSMGIGMYQHDVNEKELMRELSYVLESCVAKVGVNAASANRYVMEKVPGIKKRIVDQIVLARHAKKLHSREDLRRVPAMTESVYEQIAGFFRFPNSPEPLDNTSIHPESYPLVRRLVTLYTAGQLGDGEAMAEKPGDAADGAATALGNARIRQQVAQQLERMSPAQLSSLASEKLSCSVETLELLRQELLHPGLDPRASLPHAGLMRRDVYDVKNLRSGELLSGVVQSVTMFGAFVDCGLHDAVLLRGEGVDALQVGMYLDQCIRFDCLDHLQRPRVLLVRAAAPAASGDSADGGKGCALSAAPRRLRLEAEDVLGRNGRGFVSQASPDVQIYGSVASSAEGDVTAAAPTLTARVMRERKRRAAEALGSANGTAATGAMRAEESSQANRTSRQHLFHSPAGKRAREKPETDALFRRAPRRVEDVVVASAAARPNSTLSLQSPKCPTINGASTEPPASASQTSKPTARRVDTGDASDQLGAGGDGGDTATFTANMEQVLAGWDTTTVPAQLRSHFGMLGVLTTMLPREVRGYTGLSNASYGFSTTVYRILFADADLYRAVDSLWSANCSFGAWLKRAASLSLMGLQQLTHNMCFMYPNKPDTLPLPLPISCAYEYPRKYDSLKALRELPKSMHATMHDL</sequence>
<reference evidence="5" key="1">
    <citation type="submission" date="2019-02" db="EMBL/GenBank/DDBJ databases">
        <title>FDA dAtabase for Regulatory Grade micrObial Sequences (FDA-ARGOS): Supporting development and validation of Infectious Disease Dx tests.</title>
        <authorList>
            <person name="Duncan R."/>
            <person name="Fisher C."/>
            <person name="Tallon L."/>
            <person name="Sadzewicz L."/>
            <person name="Sengamalay N."/>
            <person name="Ott S."/>
            <person name="Godinez A."/>
            <person name="Nagaraj S."/>
            <person name="Vavikolanu K."/>
            <person name="Vyas G."/>
            <person name="Nadendla S."/>
            <person name="Aluvathingal J."/>
            <person name="Sichtig H."/>
        </authorList>
    </citation>
    <scope>NUCLEOTIDE SEQUENCE [LARGE SCALE GENOMIC DNA]</scope>
    <source>
        <strain evidence="5">FDAARGOS_360</strain>
    </source>
</reference>
<dbReference type="FunFam" id="1.10.10.650:FF:000001">
    <property type="entry name" value="S1 RNA-binding domain 1"/>
    <property type="match status" value="1"/>
</dbReference>
<dbReference type="InterPro" id="IPR012337">
    <property type="entry name" value="RNaseH-like_sf"/>
</dbReference>
<dbReference type="SUPFAM" id="SSF53098">
    <property type="entry name" value="Ribonuclease H-like"/>
    <property type="match status" value="1"/>
</dbReference>
<evidence type="ECO:0000256" key="2">
    <source>
        <dbReference type="SAM" id="Phobius"/>
    </source>
</evidence>
<dbReference type="InterPro" id="IPR032639">
    <property type="entry name" value="Tex_YqgF"/>
</dbReference>
<feature type="compositionally biased region" description="Basic and acidic residues" evidence="1">
    <location>
        <begin position="1097"/>
        <end position="1106"/>
    </location>
</feature>
<dbReference type="InterPro" id="IPR010994">
    <property type="entry name" value="RuvA_2-like"/>
</dbReference>
<feature type="transmembrane region" description="Helical" evidence="2">
    <location>
        <begin position="52"/>
        <end position="71"/>
    </location>
</feature>
<dbReference type="SMART" id="SM00732">
    <property type="entry name" value="YqgFc"/>
    <property type="match status" value="1"/>
</dbReference>
<feature type="compositionally biased region" description="Low complexity" evidence="1">
    <location>
        <begin position="135"/>
        <end position="165"/>
    </location>
</feature>
<dbReference type="SUPFAM" id="SSF47781">
    <property type="entry name" value="RuvA domain 2-like"/>
    <property type="match status" value="2"/>
</dbReference>
<dbReference type="Pfam" id="PF09371">
    <property type="entry name" value="Tex_N"/>
    <property type="match status" value="1"/>
</dbReference>
<dbReference type="InterPro" id="IPR023319">
    <property type="entry name" value="Tex-like_HTH_dom_sf"/>
</dbReference>
<dbReference type="InterPro" id="IPR006641">
    <property type="entry name" value="YqgF/RNaseH-like_dom"/>
</dbReference>
<dbReference type="InterPro" id="IPR023323">
    <property type="entry name" value="Tex-like_dom_sf"/>
</dbReference>
<dbReference type="SUPFAM" id="SSF158832">
    <property type="entry name" value="Tex N-terminal region-like"/>
    <property type="match status" value="1"/>
</dbReference>
<feature type="compositionally biased region" description="Polar residues" evidence="1">
    <location>
        <begin position="1124"/>
        <end position="1142"/>
    </location>
</feature>
<dbReference type="Pfam" id="PF16921">
    <property type="entry name" value="Tex_YqgF"/>
    <property type="match status" value="1"/>
</dbReference>
<evidence type="ECO:0000259" key="3">
    <source>
        <dbReference type="SMART" id="SM00732"/>
    </source>
</evidence>
<dbReference type="VEuPathDB" id="TriTrypDB:LdCL_110011100"/>
<proteinExistence type="predicted"/>
<evidence type="ECO:0000313" key="5">
    <source>
        <dbReference type="Proteomes" id="UP000318821"/>
    </source>
</evidence>
<protein>
    <submittedName>
        <fullName evidence="4">Tex-like protein N-terminal domain family protein</fullName>
    </submittedName>
</protein>
<dbReference type="Gene3D" id="3.30.420.140">
    <property type="entry name" value="YqgF/RNase H-like domain"/>
    <property type="match status" value="1"/>
</dbReference>
<accession>A0A504X101</accession>
<name>A0A504X101_LEIDO</name>
<feature type="region of interest" description="Disordered" evidence="1">
    <location>
        <begin position="114"/>
        <end position="207"/>
    </location>
</feature>
<dbReference type="InterPro" id="IPR018974">
    <property type="entry name" value="Tex-like_N"/>
</dbReference>
<dbReference type="InterPro" id="IPR037027">
    <property type="entry name" value="YqgF/RNaseH-like_dom_sf"/>
</dbReference>
<dbReference type="Gene3D" id="1.10.150.310">
    <property type="entry name" value="Tex RuvX-like domain-like"/>
    <property type="match status" value="1"/>
</dbReference>
<feature type="transmembrane region" description="Helical" evidence="2">
    <location>
        <begin position="20"/>
        <end position="45"/>
    </location>
</feature>